<comment type="caution">
    <text evidence="1">The sequence shown here is derived from an EMBL/GenBank/DDBJ whole genome shotgun (WGS) entry which is preliminary data.</text>
</comment>
<protein>
    <submittedName>
        <fullName evidence="1">Uncharacterized protein</fullName>
    </submittedName>
</protein>
<proteinExistence type="predicted"/>
<evidence type="ECO:0000313" key="1">
    <source>
        <dbReference type="EMBL" id="KKN80005.1"/>
    </source>
</evidence>
<dbReference type="EMBL" id="LAZR01000239">
    <property type="protein sequence ID" value="KKN80005.1"/>
    <property type="molecule type" value="Genomic_DNA"/>
</dbReference>
<reference evidence="1" key="1">
    <citation type="journal article" date="2015" name="Nature">
        <title>Complex archaea that bridge the gap between prokaryotes and eukaryotes.</title>
        <authorList>
            <person name="Spang A."/>
            <person name="Saw J.H."/>
            <person name="Jorgensen S.L."/>
            <person name="Zaremba-Niedzwiedzka K."/>
            <person name="Martijn J."/>
            <person name="Lind A.E."/>
            <person name="van Eijk R."/>
            <person name="Schleper C."/>
            <person name="Guy L."/>
            <person name="Ettema T.J."/>
        </authorList>
    </citation>
    <scope>NUCLEOTIDE SEQUENCE</scope>
</reference>
<accession>A0A0F9TFJ8</accession>
<name>A0A0F9TFJ8_9ZZZZ</name>
<organism evidence="1">
    <name type="scientific">marine sediment metagenome</name>
    <dbReference type="NCBI Taxonomy" id="412755"/>
    <lineage>
        <taxon>unclassified sequences</taxon>
        <taxon>metagenomes</taxon>
        <taxon>ecological metagenomes</taxon>
    </lineage>
</organism>
<sequence>MGMSLRQTPILRRGRTRTIVWMHKPQVKLGDSRDDGISTLIISSDADTEVELRFSHGAVSMIDLQEQIAALDLEEHYMSSPKVLGEIVEREDKHV</sequence>
<gene>
    <name evidence="1" type="ORF">LCGC14_0335130</name>
</gene>
<dbReference type="AlphaFoldDB" id="A0A0F9TFJ8"/>